<organism evidence="1 2">
    <name type="scientific">Phlebia brevispora</name>
    <dbReference type="NCBI Taxonomy" id="194682"/>
    <lineage>
        <taxon>Eukaryota</taxon>
        <taxon>Fungi</taxon>
        <taxon>Dikarya</taxon>
        <taxon>Basidiomycota</taxon>
        <taxon>Agaricomycotina</taxon>
        <taxon>Agaricomycetes</taxon>
        <taxon>Polyporales</taxon>
        <taxon>Meruliaceae</taxon>
        <taxon>Phlebia</taxon>
    </lineage>
</organism>
<sequence>MASQLAYTPVEEIPKIHAELLSTFKSGKTKPIAYRKEQLAQLIYMIKDNEDRFFETLKADLGRPNFESEMLDTSITMSEAKYAYDNVEKWAKPERTPWDFNWFAMKPTIRKEPKGVVLLISPFNFPLFLGLAHMAGAIAAGNTVVLKPSELTPATAQLLAELFPKYLDPECYRLVNGDVPVVSKLLELPWNHILYTGNGRVAKIVLTAAAKTLSPVTTELGGKSPVIIDPRCDMKLAARRILWGKFSNAGQLCVAPDYALVPRAAQDAFLDACQEVYKSFYPVDPSSSDSFSRIVSEAHTKRIKRYIDETKGKVVVGGQADVEKRYIAPTIVKDVPLDDSLMEDEIFGPVLPVVPVNDVDEAIEFINSKDHPLALYIFSQDSSFKAKVANNTESGSVIANDVDIHVGTTDLPFGGTGPSGSGYLTGKYSFDTFTHLRGTLDNPWWVDAILLKGRYPPYTAAKTRTVRKAIAVSMPPRPGQKLGKRWGLWIVFALVSAISAILMKRQRQ</sequence>
<name>A0ACC1TDC9_9APHY</name>
<reference evidence="1" key="1">
    <citation type="submission" date="2022-07" db="EMBL/GenBank/DDBJ databases">
        <title>Genome Sequence of Phlebia brevispora.</title>
        <authorList>
            <person name="Buettner E."/>
        </authorList>
    </citation>
    <scope>NUCLEOTIDE SEQUENCE</scope>
    <source>
        <strain evidence="1">MPL23</strain>
    </source>
</reference>
<dbReference type="EMBL" id="JANHOG010000078">
    <property type="protein sequence ID" value="KAJ3558601.1"/>
    <property type="molecule type" value="Genomic_DNA"/>
</dbReference>
<evidence type="ECO:0000313" key="2">
    <source>
        <dbReference type="Proteomes" id="UP001148662"/>
    </source>
</evidence>
<comment type="caution">
    <text evidence="1">The sequence shown here is derived from an EMBL/GenBank/DDBJ whole genome shotgun (WGS) entry which is preliminary data.</text>
</comment>
<proteinExistence type="predicted"/>
<dbReference type="Proteomes" id="UP001148662">
    <property type="component" value="Unassembled WGS sequence"/>
</dbReference>
<evidence type="ECO:0000313" key="1">
    <source>
        <dbReference type="EMBL" id="KAJ3558601.1"/>
    </source>
</evidence>
<keyword evidence="2" id="KW-1185">Reference proteome</keyword>
<accession>A0ACC1TDC9</accession>
<protein>
    <submittedName>
        <fullName evidence="1">Uncharacterized protein</fullName>
    </submittedName>
</protein>
<gene>
    <name evidence="1" type="ORF">NM688_g822</name>
</gene>